<dbReference type="InterPro" id="IPR033911">
    <property type="entry name" value="MetRS_core"/>
</dbReference>
<dbReference type="PRINTS" id="PR01041">
    <property type="entry name" value="TRNASYNTHMET"/>
</dbReference>
<dbReference type="GO" id="GO:0046872">
    <property type="term" value="F:metal ion binding"/>
    <property type="evidence" value="ECO:0007669"/>
    <property type="project" value="UniProtKB-KW"/>
</dbReference>
<evidence type="ECO:0000256" key="3">
    <source>
        <dbReference type="ARBA" id="ARBA00008258"/>
    </source>
</evidence>
<dbReference type="Pfam" id="PF19303">
    <property type="entry name" value="Anticodon_3"/>
    <property type="match status" value="1"/>
</dbReference>
<feature type="binding site" evidence="14">
    <location>
        <position position="358"/>
    </location>
    <ligand>
        <name>ATP</name>
        <dbReference type="ChEBI" id="CHEBI:30616"/>
    </ligand>
</feature>
<comment type="cofactor">
    <cofactor evidence="14">
        <name>Zn(2+)</name>
        <dbReference type="ChEBI" id="CHEBI:29105"/>
    </cofactor>
    <text evidence="14">Binds 1 zinc ion per subunit.</text>
</comment>
<dbReference type="HAMAP" id="MF_00098">
    <property type="entry name" value="Met_tRNA_synth_type1"/>
    <property type="match status" value="1"/>
</dbReference>
<evidence type="ECO:0000256" key="14">
    <source>
        <dbReference type="HAMAP-Rule" id="MF_00098"/>
    </source>
</evidence>
<dbReference type="InterPro" id="IPR015413">
    <property type="entry name" value="Methionyl/Leucyl_tRNA_Synth"/>
</dbReference>
<evidence type="ECO:0000259" key="16">
    <source>
        <dbReference type="PROSITE" id="PS50886"/>
    </source>
</evidence>
<keyword evidence="7 14" id="KW-0547">Nucleotide-binding</keyword>
<keyword evidence="5 14" id="KW-0820">tRNA-binding</keyword>
<dbReference type="EC" id="6.1.1.10" evidence="14"/>
<dbReference type="InterPro" id="IPR014758">
    <property type="entry name" value="Met-tRNA_synth"/>
</dbReference>
<keyword evidence="4 14" id="KW-0963">Cytoplasm</keyword>
<dbReference type="PROSITE" id="PS50886">
    <property type="entry name" value="TRBD"/>
    <property type="match status" value="1"/>
</dbReference>
<dbReference type="GO" id="GO:0004825">
    <property type="term" value="F:methionine-tRNA ligase activity"/>
    <property type="evidence" value="ECO:0007669"/>
    <property type="project" value="UniProtKB-UniRule"/>
</dbReference>
<keyword evidence="18" id="KW-1185">Reference proteome</keyword>
<dbReference type="InterPro" id="IPR009080">
    <property type="entry name" value="tRNAsynth_Ia_anticodon-bd"/>
</dbReference>
<accession>A0A1T4KRX1</accession>
<dbReference type="InterPro" id="IPR023458">
    <property type="entry name" value="Met-tRNA_ligase_1"/>
</dbReference>
<dbReference type="InterPro" id="IPR014729">
    <property type="entry name" value="Rossmann-like_a/b/a_fold"/>
</dbReference>
<dbReference type="InterPro" id="IPR029038">
    <property type="entry name" value="MetRS_Zn"/>
</dbReference>
<keyword evidence="14" id="KW-0479">Metal-binding</keyword>
<dbReference type="GeneID" id="303366560"/>
<dbReference type="GO" id="GO:0017101">
    <property type="term" value="C:aminoacyl-tRNA synthetase multienzyme complex"/>
    <property type="evidence" value="ECO:0007669"/>
    <property type="project" value="TreeGrafter"/>
</dbReference>
<keyword evidence="6 14" id="KW-0436">Ligase</keyword>
<dbReference type="InterPro" id="IPR001412">
    <property type="entry name" value="aa-tRNA-synth_I_CS"/>
</dbReference>
<evidence type="ECO:0000256" key="12">
    <source>
        <dbReference type="ARBA" id="ARBA00023146"/>
    </source>
</evidence>
<dbReference type="Proteomes" id="UP000190395">
    <property type="component" value="Unassembled WGS sequence"/>
</dbReference>
<evidence type="ECO:0000256" key="1">
    <source>
        <dbReference type="ARBA" id="ARBA00003314"/>
    </source>
</evidence>
<dbReference type="STRING" id="225004.SAMN02745152_00283"/>
<keyword evidence="10 14" id="KW-0694">RNA-binding</keyword>
<comment type="subunit">
    <text evidence="14">Homodimer.</text>
</comment>
<dbReference type="GO" id="GO:0006431">
    <property type="term" value="P:methionyl-tRNA aminoacylation"/>
    <property type="evidence" value="ECO:0007669"/>
    <property type="project" value="UniProtKB-UniRule"/>
</dbReference>
<keyword evidence="12 14" id="KW-0030">Aminoacyl-tRNA synthetase</keyword>
<dbReference type="Gene3D" id="1.10.730.10">
    <property type="entry name" value="Isoleucyl-tRNA Synthetase, Domain 1"/>
    <property type="match status" value="1"/>
</dbReference>
<feature type="binding site" evidence="14">
    <location>
        <position position="160"/>
    </location>
    <ligand>
        <name>Zn(2+)</name>
        <dbReference type="ChEBI" id="CHEBI:29105"/>
    </ligand>
</feature>
<dbReference type="CDD" id="cd00814">
    <property type="entry name" value="MetRS_core"/>
    <property type="match status" value="1"/>
</dbReference>
<gene>
    <name evidence="14" type="primary">metG</name>
    <name evidence="17" type="ORF">SAMN02745152_00283</name>
</gene>
<evidence type="ECO:0000256" key="10">
    <source>
        <dbReference type="ARBA" id="ARBA00022884"/>
    </source>
</evidence>
<sequence>MKNIKTTKRLITSALPYVNNIPHLGNLIQMLSADVFARFCRSRGYETMYVCGTDEYGTATETKALQDKKTPRELCDYYYEIHKDIYNWFNIAFDKFGRTSNEECTEITQSIFNDLDKNGFIKEHTSQQLFCPKCNMFLADRYVDGTCPKCGADDARGDQCDTCGTLLDPTQLIAPRCHTCGSTPEVRETKHLYIDLPSIAPKLEEWMKETSEKGKWAANAIQMTKAWIRDGLNERAITRDLKWGIPVPKAGYENKVFYVWFNAPIGYMSITKQLEDELKSSGKKSFDWKKWWLPSEAEEKFSEKDANIELFQFIGKDNIPFHTVVFPCSEIGTGKDYTKLYHMSSTEFLNYESGKFSKSKGTGVFGSDAKESGIPSDGWRFYIYYNRPENQDYQFTWKDFQEKYNKELIGNLGNLVNRTLLFINKNYGGKIPEGKKDEALWAQIEEKEKKATELLEWAEIKDALHTIMEISDIANKAFQAAEPWKTIKTDKAVSDNILYNLAYVIKDLMILLEPYLPTYTQIVAGYLGKKIYSSTFAEPGDETALKWEDLGKLEGLDSISETSVYFTPLDNKSVDAFRAKFAGKQDEKPAAKKENKKKAKKEEPKPALSAEEQIEFFNKNIELRVAKIIDVKPNPEGEKLYIETLDDGSGTPRTIQSGLRMYLKESDLLGKNVVIAANLAPRKMRGVESYGMLLAGDYKDKDGKDCVEVLDVSWAEPGTKVVLEGADENAAKKAEITGDEFFSVAINAVNGSVEIAGKKLLALGKEIKTVNAVNSEIG</sequence>
<feature type="short sequence motif" description="'HIGH' region" evidence="14">
    <location>
        <begin position="16"/>
        <end position="26"/>
    </location>
</feature>
<dbReference type="NCBIfam" id="TIGR00398">
    <property type="entry name" value="metG"/>
    <property type="match status" value="1"/>
</dbReference>
<name>A0A1T4KRX1_9SPIR</name>
<evidence type="ECO:0000256" key="4">
    <source>
        <dbReference type="ARBA" id="ARBA00022490"/>
    </source>
</evidence>
<protein>
    <recommendedName>
        <fullName evidence="14">Methionine--tRNA ligase</fullName>
        <ecNumber evidence="14">6.1.1.10</ecNumber>
    </recommendedName>
    <alternativeName>
        <fullName evidence="14">Methionyl-tRNA synthetase</fullName>
        <shortName evidence="14">MetRS</shortName>
    </alternativeName>
</protein>
<comment type="subcellular location">
    <subcellularLocation>
        <location evidence="2 14">Cytoplasm</location>
    </subcellularLocation>
</comment>
<evidence type="ECO:0000256" key="7">
    <source>
        <dbReference type="ARBA" id="ARBA00022741"/>
    </source>
</evidence>
<keyword evidence="11 14" id="KW-0648">Protein biosynthesis</keyword>
<comment type="catalytic activity">
    <reaction evidence="13 14">
        <text>tRNA(Met) + L-methionine + ATP = L-methionyl-tRNA(Met) + AMP + diphosphate</text>
        <dbReference type="Rhea" id="RHEA:13481"/>
        <dbReference type="Rhea" id="RHEA-COMP:9667"/>
        <dbReference type="Rhea" id="RHEA-COMP:9698"/>
        <dbReference type="ChEBI" id="CHEBI:30616"/>
        <dbReference type="ChEBI" id="CHEBI:33019"/>
        <dbReference type="ChEBI" id="CHEBI:57844"/>
        <dbReference type="ChEBI" id="CHEBI:78442"/>
        <dbReference type="ChEBI" id="CHEBI:78530"/>
        <dbReference type="ChEBI" id="CHEBI:456215"/>
        <dbReference type="EC" id="6.1.1.10"/>
    </reaction>
</comment>
<dbReference type="GO" id="GO:0005829">
    <property type="term" value="C:cytosol"/>
    <property type="evidence" value="ECO:0007669"/>
    <property type="project" value="TreeGrafter"/>
</dbReference>
<dbReference type="InterPro" id="IPR012340">
    <property type="entry name" value="NA-bd_OB-fold"/>
</dbReference>
<dbReference type="GO" id="GO:0000049">
    <property type="term" value="F:tRNA binding"/>
    <property type="evidence" value="ECO:0007669"/>
    <property type="project" value="UniProtKB-UniRule"/>
</dbReference>
<dbReference type="OrthoDB" id="9810191at2"/>
<dbReference type="InterPro" id="IPR002547">
    <property type="entry name" value="tRNA-bd_dom"/>
</dbReference>
<dbReference type="SUPFAM" id="SSF57770">
    <property type="entry name" value="Methionyl-tRNA synthetase (MetRS), Zn-domain"/>
    <property type="match status" value="1"/>
</dbReference>
<dbReference type="PROSITE" id="PS00178">
    <property type="entry name" value="AA_TRNA_LIGASE_I"/>
    <property type="match status" value="1"/>
</dbReference>
<dbReference type="Gene3D" id="2.40.50.140">
    <property type="entry name" value="Nucleic acid-binding proteins"/>
    <property type="match status" value="1"/>
</dbReference>
<dbReference type="Pfam" id="PF01588">
    <property type="entry name" value="tRNA_bind"/>
    <property type="match status" value="1"/>
</dbReference>
<dbReference type="Gene3D" id="3.40.50.620">
    <property type="entry name" value="HUPs"/>
    <property type="match status" value="1"/>
</dbReference>
<evidence type="ECO:0000313" key="18">
    <source>
        <dbReference type="Proteomes" id="UP000190395"/>
    </source>
</evidence>
<dbReference type="PANTHER" id="PTHR45765:SF1">
    <property type="entry name" value="METHIONINE--TRNA LIGASE, CYTOPLASMIC"/>
    <property type="match status" value="1"/>
</dbReference>
<feature type="short sequence motif" description="'KMSKS' region" evidence="14">
    <location>
        <begin position="355"/>
        <end position="359"/>
    </location>
</feature>
<dbReference type="InterPro" id="IPR041872">
    <property type="entry name" value="Anticodon_Met"/>
</dbReference>
<evidence type="ECO:0000256" key="5">
    <source>
        <dbReference type="ARBA" id="ARBA00022555"/>
    </source>
</evidence>
<proteinExistence type="inferred from homology"/>
<feature type="binding site" evidence="14">
    <location>
        <position position="163"/>
    </location>
    <ligand>
        <name>Zn(2+)</name>
        <dbReference type="ChEBI" id="CHEBI:29105"/>
    </ligand>
</feature>
<dbReference type="PANTHER" id="PTHR45765">
    <property type="entry name" value="METHIONINE--TRNA LIGASE"/>
    <property type="match status" value="1"/>
</dbReference>
<dbReference type="EMBL" id="FUXC01000001">
    <property type="protein sequence ID" value="SJZ45182.1"/>
    <property type="molecule type" value="Genomic_DNA"/>
</dbReference>
<dbReference type="Pfam" id="PF09334">
    <property type="entry name" value="tRNA-synt_1g"/>
    <property type="match status" value="1"/>
</dbReference>
<evidence type="ECO:0000256" key="13">
    <source>
        <dbReference type="ARBA" id="ARBA00047364"/>
    </source>
</evidence>
<dbReference type="NCBIfam" id="NF001100">
    <property type="entry name" value="PRK00133.1"/>
    <property type="match status" value="1"/>
</dbReference>
<dbReference type="SUPFAM" id="SSF52374">
    <property type="entry name" value="Nucleotidylyl transferase"/>
    <property type="match status" value="1"/>
</dbReference>
<reference evidence="17 18" key="1">
    <citation type="submission" date="2017-02" db="EMBL/GenBank/DDBJ databases">
        <authorList>
            <person name="Peterson S.W."/>
        </authorList>
    </citation>
    <scope>NUCLEOTIDE SEQUENCE [LARGE SCALE GENOMIC DNA]</scope>
    <source>
        <strain evidence="17 18">ATCC BAA-909</strain>
    </source>
</reference>
<dbReference type="SUPFAM" id="SSF47323">
    <property type="entry name" value="Anticodon-binding domain of a subclass of class I aminoacyl-tRNA synthetases"/>
    <property type="match status" value="1"/>
</dbReference>
<evidence type="ECO:0000313" key="17">
    <source>
        <dbReference type="EMBL" id="SJZ45182.1"/>
    </source>
</evidence>
<dbReference type="CDD" id="cd07957">
    <property type="entry name" value="Anticodon_Ia_Met"/>
    <property type="match status" value="1"/>
</dbReference>
<keyword evidence="9 14" id="KW-0067">ATP-binding</keyword>
<evidence type="ECO:0000256" key="9">
    <source>
        <dbReference type="ARBA" id="ARBA00022840"/>
    </source>
</evidence>
<dbReference type="GO" id="GO:0005524">
    <property type="term" value="F:ATP binding"/>
    <property type="evidence" value="ECO:0007669"/>
    <property type="project" value="UniProtKB-UniRule"/>
</dbReference>
<feature type="domain" description="TRNA-binding" evidence="16">
    <location>
        <begin position="617"/>
        <end position="722"/>
    </location>
</feature>
<dbReference type="AlphaFoldDB" id="A0A1T4KRX1"/>
<feature type="binding site" evidence="14">
    <location>
        <position position="150"/>
    </location>
    <ligand>
        <name>Zn(2+)</name>
        <dbReference type="ChEBI" id="CHEBI:29105"/>
    </ligand>
</feature>
<dbReference type="Gene3D" id="2.20.28.20">
    <property type="entry name" value="Methionyl-tRNA synthetase, Zn-domain"/>
    <property type="match status" value="1"/>
</dbReference>
<organism evidence="17 18">
    <name type="scientific">Treponema berlinense</name>
    <dbReference type="NCBI Taxonomy" id="225004"/>
    <lineage>
        <taxon>Bacteria</taxon>
        <taxon>Pseudomonadati</taxon>
        <taxon>Spirochaetota</taxon>
        <taxon>Spirochaetia</taxon>
        <taxon>Spirochaetales</taxon>
        <taxon>Treponemataceae</taxon>
        <taxon>Treponema</taxon>
    </lineage>
</organism>
<comment type="function">
    <text evidence="1 14">Is required not only for elongation of protein synthesis but also for the initiation of all mRNA translation through initiator tRNA(fMet) aminoacylation.</text>
</comment>
<evidence type="ECO:0000256" key="15">
    <source>
        <dbReference type="SAM" id="MobiDB-lite"/>
    </source>
</evidence>
<evidence type="ECO:0000256" key="6">
    <source>
        <dbReference type="ARBA" id="ARBA00022598"/>
    </source>
</evidence>
<feature type="binding site" evidence="14">
    <location>
        <position position="147"/>
    </location>
    <ligand>
        <name>Zn(2+)</name>
        <dbReference type="ChEBI" id="CHEBI:29105"/>
    </ligand>
</feature>
<dbReference type="RefSeq" id="WP_078930039.1">
    <property type="nucleotide sequence ID" value="NZ_FUXC01000001.1"/>
</dbReference>
<feature type="region of interest" description="Disordered" evidence="15">
    <location>
        <begin position="585"/>
        <end position="607"/>
    </location>
</feature>
<keyword evidence="8 14" id="KW-0862">Zinc</keyword>
<dbReference type="CDD" id="cd02153">
    <property type="entry name" value="tRNA_bindingDomain"/>
    <property type="match status" value="1"/>
</dbReference>
<evidence type="ECO:0000256" key="2">
    <source>
        <dbReference type="ARBA" id="ARBA00004496"/>
    </source>
</evidence>
<evidence type="ECO:0000256" key="11">
    <source>
        <dbReference type="ARBA" id="ARBA00022917"/>
    </source>
</evidence>
<dbReference type="FunFam" id="2.20.28.20:FF:000001">
    <property type="entry name" value="Methionine--tRNA ligase"/>
    <property type="match status" value="1"/>
</dbReference>
<evidence type="ECO:0000256" key="8">
    <source>
        <dbReference type="ARBA" id="ARBA00022833"/>
    </source>
</evidence>
<comment type="similarity">
    <text evidence="3 14">Belongs to the class-I aminoacyl-tRNA synthetase family. MetG type 1 subfamily.</text>
</comment>
<dbReference type="SUPFAM" id="SSF50249">
    <property type="entry name" value="Nucleic acid-binding proteins"/>
    <property type="match status" value="1"/>
</dbReference>